<dbReference type="SUPFAM" id="SSF47413">
    <property type="entry name" value="lambda repressor-like DNA-binding domains"/>
    <property type="match status" value="1"/>
</dbReference>
<name>A0A370HWR0_9NOCA</name>
<dbReference type="STRING" id="1210086.GCA_001613105_06324"/>
<dbReference type="InterPro" id="IPR050807">
    <property type="entry name" value="TransReg_Diox_bact_type"/>
</dbReference>
<organism evidence="3 4">
    <name type="scientific">Nocardia pseudobrasiliensis</name>
    <dbReference type="NCBI Taxonomy" id="45979"/>
    <lineage>
        <taxon>Bacteria</taxon>
        <taxon>Bacillati</taxon>
        <taxon>Actinomycetota</taxon>
        <taxon>Actinomycetes</taxon>
        <taxon>Mycobacteriales</taxon>
        <taxon>Nocardiaceae</taxon>
        <taxon>Nocardia</taxon>
    </lineage>
</organism>
<feature type="domain" description="HTH cro/C1-type" evidence="2">
    <location>
        <begin position="16"/>
        <end position="72"/>
    </location>
</feature>
<dbReference type="GO" id="GO:0003677">
    <property type="term" value="F:DNA binding"/>
    <property type="evidence" value="ECO:0007669"/>
    <property type="project" value="UniProtKB-KW"/>
</dbReference>
<keyword evidence="4" id="KW-1185">Reference proteome</keyword>
<accession>A0A370HWR0</accession>
<dbReference type="PROSITE" id="PS50943">
    <property type="entry name" value="HTH_CROC1"/>
    <property type="match status" value="1"/>
</dbReference>
<dbReference type="Gene3D" id="1.10.260.40">
    <property type="entry name" value="lambda repressor-like DNA-binding domains"/>
    <property type="match status" value="1"/>
</dbReference>
<proteinExistence type="predicted"/>
<evidence type="ECO:0000313" key="4">
    <source>
        <dbReference type="Proteomes" id="UP000254869"/>
    </source>
</evidence>
<dbReference type="CDD" id="cd00093">
    <property type="entry name" value="HTH_XRE"/>
    <property type="match status" value="1"/>
</dbReference>
<evidence type="ECO:0000259" key="2">
    <source>
        <dbReference type="PROSITE" id="PS50943"/>
    </source>
</evidence>
<evidence type="ECO:0000313" key="3">
    <source>
        <dbReference type="EMBL" id="RDI62885.1"/>
    </source>
</evidence>
<dbReference type="Proteomes" id="UP000254869">
    <property type="component" value="Unassembled WGS sequence"/>
</dbReference>
<sequence>MTLSGHASGEPIGQLVRRLRTERGYTQAALAKKADCSRSLIQQIENGTRVPPLSLRERLSSALGEELPMAAVHDTAADTSGGHYDLRMRFNILLGKDPDVVERVLSIAQSVIDARTSTEDIEPLRLIASRQLDRAEEILAQISSRSATVWEWNTINDWLTILEQAELSIRAIHTADLGTIGGDVGDDYHAAIVRLADDVHEPKVQVRRMYVLDRIEDVWPYDDKLWWQARSGVETVLVKRQHARNAQSMLIVDDRYVCVGEYDYSRQARVATRFSVLKHDVAFAIRRFEKLYELRQIGSAIVVGDIAGAPPLSEFERITQGDCRDLFRDALAHAWERIPAPGEPVVEAGQS</sequence>
<dbReference type="GO" id="GO:0003700">
    <property type="term" value="F:DNA-binding transcription factor activity"/>
    <property type="evidence" value="ECO:0007669"/>
    <property type="project" value="TreeGrafter"/>
</dbReference>
<evidence type="ECO:0000256" key="1">
    <source>
        <dbReference type="ARBA" id="ARBA00023125"/>
    </source>
</evidence>
<dbReference type="SMART" id="SM00530">
    <property type="entry name" value="HTH_XRE"/>
    <property type="match status" value="1"/>
</dbReference>
<dbReference type="RefSeq" id="WP_082876370.1">
    <property type="nucleotide sequence ID" value="NZ_QQBC01000012.1"/>
</dbReference>
<dbReference type="AlphaFoldDB" id="A0A370HWR0"/>
<keyword evidence="1" id="KW-0238">DNA-binding</keyword>
<dbReference type="PANTHER" id="PTHR46797">
    <property type="entry name" value="HTH-TYPE TRANSCRIPTIONAL REGULATOR"/>
    <property type="match status" value="1"/>
</dbReference>
<reference evidence="3 4" key="1">
    <citation type="submission" date="2018-07" db="EMBL/GenBank/DDBJ databases">
        <title>Genomic Encyclopedia of Type Strains, Phase IV (KMG-IV): sequencing the most valuable type-strain genomes for metagenomic binning, comparative biology and taxonomic classification.</title>
        <authorList>
            <person name="Goeker M."/>
        </authorList>
    </citation>
    <scope>NUCLEOTIDE SEQUENCE [LARGE SCALE GENOMIC DNA]</scope>
    <source>
        <strain evidence="3 4">DSM 44290</strain>
    </source>
</reference>
<dbReference type="GO" id="GO:0005829">
    <property type="term" value="C:cytosol"/>
    <property type="evidence" value="ECO:0007669"/>
    <property type="project" value="TreeGrafter"/>
</dbReference>
<dbReference type="InterPro" id="IPR010982">
    <property type="entry name" value="Lambda_DNA-bd_dom_sf"/>
</dbReference>
<dbReference type="PANTHER" id="PTHR46797:SF1">
    <property type="entry name" value="METHYLPHOSPHONATE SYNTHASE"/>
    <property type="match status" value="1"/>
</dbReference>
<comment type="caution">
    <text evidence="3">The sequence shown here is derived from an EMBL/GenBank/DDBJ whole genome shotgun (WGS) entry which is preliminary data.</text>
</comment>
<gene>
    <name evidence="3" type="ORF">DFR76_112203</name>
</gene>
<dbReference type="Pfam" id="PF13560">
    <property type="entry name" value="HTH_31"/>
    <property type="match status" value="1"/>
</dbReference>
<dbReference type="EMBL" id="QQBC01000012">
    <property type="protein sequence ID" value="RDI62885.1"/>
    <property type="molecule type" value="Genomic_DNA"/>
</dbReference>
<dbReference type="InterPro" id="IPR001387">
    <property type="entry name" value="Cro/C1-type_HTH"/>
</dbReference>
<protein>
    <submittedName>
        <fullName evidence="3">Helix-turn-helix protein</fullName>
    </submittedName>
</protein>